<dbReference type="PANTHER" id="PTHR31809">
    <property type="entry name" value="BUD13 HOMOLOG"/>
    <property type="match status" value="1"/>
</dbReference>
<dbReference type="Proteomes" id="UP000005237">
    <property type="component" value="Unassembled WGS sequence"/>
</dbReference>
<dbReference type="GO" id="GO:0070274">
    <property type="term" value="C:RES complex"/>
    <property type="evidence" value="ECO:0007669"/>
    <property type="project" value="TreeGrafter"/>
</dbReference>
<reference evidence="2" key="2">
    <citation type="submission" date="2022-06" db="UniProtKB">
        <authorList>
            <consortium name="EnsemblMetazoa"/>
        </authorList>
    </citation>
    <scope>IDENTIFICATION</scope>
    <source>
        <strain evidence="2">DF5081</strain>
    </source>
</reference>
<name>A0A8R1IAR2_CAEJA</name>
<evidence type="ECO:0000313" key="2">
    <source>
        <dbReference type="EnsemblMetazoa" id="CJA32140.1"/>
    </source>
</evidence>
<evidence type="ECO:0000313" key="3">
    <source>
        <dbReference type="Proteomes" id="UP000005237"/>
    </source>
</evidence>
<feature type="region of interest" description="Disordered" evidence="1">
    <location>
        <begin position="82"/>
        <end position="234"/>
    </location>
</feature>
<keyword evidence="3" id="KW-1185">Reference proteome</keyword>
<dbReference type="EnsemblMetazoa" id="CJA32140.1">
    <property type="protein sequence ID" value="CJA32140.1"/>
    <property type="gene ID" value="WBGene00207987"/>
</dbReference>
<dbReference type="GO" id="GO:0000398">
    <property type="term" value="P:mRNA splicing, via spliceosome"/>
    <property type="evidence" value="ECO:0007669"/>
    <property type="project" value="TreeGrafter"/>
</dbReference>
<feature type="compositionally biased region" description="Basic and acidic residues" evidence="1">
    <location>
        <begin position="87"/>
        <end position="96"/>
    </location>
</feature>
<protein>
    <recommendedName>
        <fullName evidence="4">Ground-like domain-containing protein</fullName>
    </recommendedName>
</protein>
<evidence type="ECO:0008006" key="4">
    <source>
        <dbReference type="Google" id="ProtNLM"/>
    </source>
</evidence>
<evidence type="ECO:0000256" key="1">
    <source>
        <dbReference type="SAM" id="MobiDB-lite"/>
    </source>
</evidence>
<organism evidence="2 3">
    <name type="scientific">Caenorhabditis japonica</name>
    <dbReference type="NCBI Taxonomy" id="281687"/>
    <lineage>
        <taxon>Eukaryota</taxon>
        <taxon>Metazoa</taxon>
        <taxon>Ecdysozoa</taxon>
        <taxon>Nematoda</taxon>
        <taxon>Chromadorea</taxon>
        <taxon>Rhabditida</taxon>
        <taxon>Rhabditina</taxon>
        <taxon>Rhabditomorpha</taxon>
        <taxon>Rhabditoidea</taxon>
        <taxon>Rhabditidae</taxon>
        <taxon>Peloderinae</taxon>
        <taxon>Caenorhabditis</taxon>
    </lineage>
</organism>
<dbReference type="InterPro" id="IPR051112">
    <property type="entry name" value="CWC26_splicing_factor"/>
</dbReference>
<proteinExistence type="predicted"/>
<dbReference type="GO" id="GO:0003723">
    <property type="term" value="F:RNA binding"/>
    <property type="evidence" value="ECO:0007669"/>
    <property type="project" value="TreeGrafter"/>
</dbReference>
<feature type="compositionally biased region" description="Acidic residues" evidence="1">
    <location>
        <begin position="205"/>
        <end position="214"/>
    </location>
</feature>
<reference evidence="3" key="1">
    <citation type="submission" date="2010-08" db="EMBL/GenBank/DDBJ databases">
        <authorList>
            <consortium name="Caenorhabditis japonica Sequencing Consortium"/>
            <person name="Wilson R.K."/>
        </authorList>
    </citation>
    <scope>NUCLEOTIDE SEQUENCE [LARGE SCALE GENOMIC DNA]</scope>
    <source>
        <strain evidence="3">DF5081</strain>
    </source>
</reference>
<dbReference type="GO" id="GO:0005684">
    <property type="term" value="C:U2-type spliceosomal complex"/>
    <property type="evidence" value="ECO:0007669"/>
    <property type="project" value="TreeGrafter"/>
</dbReference>
<feature type="region of interest" description="Disordered" evidence="1">
    <location>
        <begin position="1"/>
        <end position="34"/>
    </location>
</feature>
<dbReference type="PANTHER" id="PTHR31809:SF0">
    <property type="entry name" value="BUD13 HOMOLOG"/>
    <property type="match status" value="1"/>
</dbReference>
<sequence length="309" mass="34791">MTSKADYLKKYLSAGSGDQEKKKKKSKSKDKPKGLRLIEEDAFLSVAAAKAKDIGSDEELEEIEVLKQSVKKAKVVHGFKKTFAEIAEPKKVKEEPLSPENSPPRKQRHDSDESPARPARKRHDSDNSPPRSRRQRHDSENDNSPPRRPAARRRHDSDNSPPRQRTRKDSDSSPVRRRTRHDSDNSPPRKVSKGGGAPTGANYDEALEETDEYEGGNSGLRNRRFSKGGTAEDTPVCNSVRLRKLIRQSLAEDPETSMQRLAQRVKSRLVSGEFYVACGEQGLTPIEGENREHCYIKTDTFACYVLRKA</sequence>
<dbReference type="AlphaFoldDB" id="A0A8R1IAR2"/>
<accession>A0A8R1IAR2</accession>